<dbReference type="Proteomes" id="UP000255541">
    <property type="component" value="Unassembled WGS sequence"/>
</dbReference>
<dbReference type="PROSITE" id="PS51898">
    <property type="entry name" value="TYR_RECOMBINASE"/>
    <property type="match status" value="1"/>
</dbReference>
<dbReference type="PANTHER" id="PTHR30349:SF41">
    <property type="entry name" value="INTEGRASE_RECOMBINASE PROTEIN MJ0367-RELATED"/>
    <property type="match status" value="1"/>
</dbReference>
<gene>
    <name evidence="6" type="ORF">DL347_04265</name>
</gene>
<dbReference type="AlphaFoldDB" id="A0A7Z6N0F2"/>
<name>A0A7Z6N0F2_PSEFL</name>
<dbReference type="InterPro" id="IPR002104">
    <property type="entry name" value="Integrase_catalytic"/>
</dbReference>
<sequence length="602" mass="68409">MARWHSCISELKKVNETKVIEGSPLLAGPGLISIQDFCETFEVEPALVLGEILNHKIPIACRLNAHPIYWVDDYTIVDRQDDTGGFVLDSAFELGIPQTFTGHLRPFHRSHTIANIIECGYSDETAFRFKLNTRTAAFCDLPGIRFTTSSVFITKIQAEKIRAPWVKALADKAALLAATSTPTAFISATSAPQSLSYECCRSDRAKESVSSLMVQFLKRKQLKWKPDQHKRMATQCGAFVELMNDPQLGALNRQLIWDYEAKLRKMPENRYSAARRHKTQDANQLLAMAEEYGETRLSSASVERYMDSLSSMFAWAVDNMILTLNPAKRVIERSKKTTRNQDDRFLFEKVYLDKIFSAPWFSIGTGERNKQGRFYQFRPHFYWLPLLGLYTGGRINELCQLYIDDLKISESGVYYLDFNLDTPDKMDADVRDGVVTDGSDKSLKTVNSKRIIPLHPHVIELGFPAYVKALSKAGHNRLFPELKRDAIKGYGKPAGSWFNERFLGKQLLVTRDGKRTFHSFRHNFITALNEQEVPSDIIAQMAGHIRGSTETAGRYRKDAEADRLLTYVKLLNYELPQVKPFVITNGLDAITDALRRKSHAPQ</sequence>
<evidence type="ECO:0000313" key="7">
    <source>
        <dbReference type="Proteomes" id="UP000255541"/>
    </source>
</evidence>
<protein>
    <submittedName>
        <fullName evidence="6">Integrase</fullName>
    </submittedName>
</protein>
<evidence type="ECO:0000256" key="2">
    <source>
        <dbReference type="ARBA" id="ARBA00022908"/>
    </source>
</evidence>
<feature type="domain" description="Tyr recombinase" evidence="5">
    <location>
        <begin position="341"/>
        <end position="569"/>
    </location>
</feature>
<evidence type="ECO:0000256" key="4">
    <source>
        <dbReference type="ARBA" id="ARBA00023172"/>
    </source>
</evidence>
<keyword evidence="4" id="KW-0233">DNA recombination</keyword>
<dbReference type="Pfam" id="PF00589">
    <property type="entry name" value="Phage_integrase"/>
    <property type="match status" value="1"/>
</dbReference>
<evidence type="ECO:0000259" key="5">
    <source>
        <dbReference type="PROSITE" id="PS51898"/>
    </source>
</evidence>
<dbReference type="InterPro" id="IPR013762">
    <property type="entry name" value="Integrase-like_cat_sf"/>
</dbReference>
<keyword evidence="2" id="KW-0229">DNA integration</keyword>
<evidence type="ECO:0000256" key="1">
    <source>
        <dbReference type="ARBA" id="ARBA00008857"/>
    </source>
</evidence>
<proteinExistence type="inferred from homology"/>
<dbReference type="Gene3D" id="1.10.150.130">
    <property type="match status" value="1"/>
</dbReference>
<organism evidence="6 7">
    <name type="scientific">Pseudomonas fluorescens</name>
    <dbReference type="NCBI Taxonomy" id="294"/>
    <lineage>
        <taxon>Bacteria</taxon>
        <taxon>Pseudomonadati</taxon>
        <taxon>Pseudomonadota</taxon>
        <taxon>Gammaproteobacteria</taxon>
        <taxon>Pseudomonadales</taxon>
        <taxon>Pseudomonadaceae</taxon>
        <taxon>Pseudomonas</taxon>
    </lineage>
</organism>
<reference evidence="6 7" key="1">
    <citation type="submission" date="2018-07" db="EMBL/GenBank/DDBJ databases">
        <title>Draft Genome Sequence of Pseudomonas fluorescens AHK-1 associated with canker disease of kiwifruit.</title>
        <authorList>
            <person name="Wu Z."/>
        </authorList>
    </citation>
    <scope>NUCLEOTIDE SEQUENCE [LARGE SCALE GENOMIC DNA]</scope>
    <source>
        <strain evidence="6 7">AHK-1</strain>
    </source>
</reference>
<dbReference type="Gene3D" id="1.10.443.10">
    <property type="entry name" value="Intergrase catalytic core"/>
    <property type="match status" value="1"/>
</dbReference>
<dbReference type="InterPro" id="IPR011010">
    <property type="entry name" value="DNA_brk_join_enz"/>
</dbReference>
<dbReference type="EMBL" id="QRBA01000002">
    <property type="protein sequence ID" value="RDS92396.1"/>
    <property type="molecule type" value="Genomic_DNA"/>
</dbReference>
<dbReference type="SUPFAM" id="SSF56349">
    <property type="entry name" value="DNA breaking-rejoining enzymes"/>
    <property type="match status" value="1"/>
</dbReference>
<dbReference type="GO" id="GO:0006310">
    <property type="term" value="P:DNA recombination"/>
    <property type="evidence" value="ECO:0007669"/>
    <property type="project" value="UniProtKB-KW"/>
</dbReference>
<dbReference type="InterPro" id="IPR050090">
    <property type="entry name" value="Tyrosine_recombinase_XerCD"/>
</dbReference>
<comment type="caution">
    <text evidence="6">The sequence shown here is derived from an EMBL/GenBank/DDBJ whole genome shotgun (WGS) entry which is preliminary data.</text>
</comment>
<accession>A0A7Z6N0F2</accession>
<dbReference type="GO" id="GO:0003677">
    <property type="term" value="F:DNA binding"/>
    <property type="evidence" value="ECO:0007669"/>
    <property type="project" value="UniProtKB-KW"/>
</dbReference>
<dbReference type="PANTHER" id="PTHR30349">
    <property type="entry name" value="PHAGE INTEGRASE-RELATED"/>
    <property type="match status" value="1"/>
</dbReference>
<dbReference type="GO" id="GO:0015074">
    <property type="term" value="P:DNA integration"/>
    <property type="evidence" value="ECO:0007669"/>
    <property type="project" value="UniProtKB-KW"/>
</dbReference>
<evidence type="ECO:0000313" key="6">
    <source>
        <dbReference type="EMBL" id="RDS92396.1"/>
    </source>
</evidence>
<comment type="similarity">
    <text evidence="1">Belongs to the 'phage' integrase family.</text>
</comment>
<keyword evidence="3" id="KW-0238">DNA-binding</keyword>
<dbReference type="InterPro" id="IPR010998">
    <property type="entry name" value="Integrase_recombinase_N"/>
</dbReference>
<evidence type="ECO:0000256" key="3">
    <source>
        <dbReference type="ARBA" id="ARBA00023125"/>
    </source>
</evidence>
<dbReference type="CDD" id="cd01184">
    <property type="entry name" value="INT_C_like_1"/>
    <property type="match status" value="1"/>
</dbReference>